<feature type="non-terminal residue" evidence="2">
    <location>
        <position position="76"/>
    </location>
</feature>
<feature type="region of interest" description="Disordered" evidence="1">
    <location>
        <begin position="38"/>
        <end position="76"/>
    </location>
</feature>
<dbReference type="Gene3D" id="2.60.120.260">
    <property type="entry name" value="Galactose-binding domain-like"/>
    <property type="match status" value="1"/>
</dbReference>
<evidence type="ECO:0008006" key="4">
    <source>
        <dbReference type="Google" id="ProtNLM"/>
    </source>
</evidence>
<dbReference type="SUPFAM" id="SSF49785">
    <property type="entry name" value="Galactose-binding domain-like"/>
    <property type="match status" value="1"/>
</dbReference>
<feature type="compositionally biased region" description="Basic and acidic residues" evidence="1">
    <location>
        <begin position="50"/>
        <end position="62"/>
    </location>
</feature>
<dbReference type="InterPro" id="IPR008979">
    <property type="entry name" value="Galactose-bd-like_sf"/>
</dbReference>
<dbReference type="EMBL" id="JYJG01000524">
    <property type="protein sequence ID" value="KJK33547.1"/>
    <property type="molecule type" value="Genomic_DNA"/>
</dbReference>
<protein>
    <recommendedName>
        <fullName evidence="4">Beta-galactosidase</fullName>
    </recommendedName>
</protein>
<proteinExistence type="predicted"/>
<sequence>MCGAAGTARSAPAEQVEPTGRTVDFTGAWKFLLVNKTGADAPQPAASDPAWRDTRLPHDWSIGHDPAQGAHTNSGT</sequence>
<accession>A0A0F0GHA9</accession>
<evidence type="ECO:0000256" key="1">
    <source>
        <dbReference type="SAM" id="MobiDB-lite"/>
    </source>
</evidence>
<name>A0A0F0GHA9_LENAE</name>
<gene>
    <name evidence="2" type="ORF">UK23_45620</name>
</gene>
<dbReference type="AlphaFoldDB" id="A0A0F0GHA9"/>
<evidence type="ECO:0000313" key="2">
    <source>
        <dbReference type="EMBL" id="KJK33547.1"/>
    </source>
</evidence>
<dbReference type="Proteomes" id="UP000033393">
    <property type="component" value="Unassembled WGS sequence"/>
</dbReference>
<keyword evidence="3" id="KW-1185">Reference proteome</keyword>
<reference evidence="2 3" key="1">
    <citation type="submission" date="2015-02" db="EMBL/GenBank/DDBJ databases">
        <authorList>
            <person name="Ju K.-S."/>
            <person name="Doroghazi J.R."/>
            <person name="Metcalf W."/>
        </authorList>
    </citation>
    <scope>NUCLEOTIDE SEQUENCE [LARGE SCALE GENOMIC DNA]</scope>
    <source>
        <strain evidence="2 3">NRRL B-16140</strain>
    </source>
</reference>
<comment type="caution">
    <text evidence="2">The sequence shown here is derived from an EMBL/GenBank/DDBJ whole genome shotgun (WGS) entry which is preliminary data.</text>
</comment>
<feature type="compositionally biased region" description="Low complexity" evidence="1">
    <location>
        <begin position="39"/>
        <end position="49"/>
    </location>
</feature>
<evidence type="ECO:0000313" key="3">
    <source>
        <dbReference type="Proteomes" id="UP000033393"/>
    </source>
</evidence>
<organism evidence="2 3">
    <name type="scientific">Lentzea aerocolonigenes</name>
    <name type="common">Lechevalieria aerocolonigenes</name>
    <name type="synonym">Saccharothrix aerocolonigenes</name>
    <dbReference type="NCBI Taxonomy" id="68170"/>
    <lineage>
        <taxon>Bacteria</taxon>
        <taxon>Bacillati</taxon>
        <taxon>Actinomycetota</taxon>
        <taxon>Actinomycetes</taxon>
        <taxon>Pseudonocardiales</taxon>
        <taxon>Pseudonocardiaceae</taxon>
        <taxon>Lentzea</taxon>
    </lineage>
</organism>